<reference evidence="6 7" key="1">
    <citation type="journal article" date="2013" name="Genome Announc.">
        <title>Draft Genome Sequence of 'Candidatus Halobonum tyrrellensis' Strain G22, Isolated from the Hypersaline Waters of Lake Tyrrell, Australia.</title>
        <authorList>
            <person name="Ugalde J.A."/>
            <person name="Narasingarao P."/>
            <person name="Kuo S."/>
            <person name="Podell S."/>
            <person name="Allen E.E."/>
        </authorList>
    </citation>
    <scope>NUCLEOTIDE SEQUENCE [LARGE SCALE GENOMIC DNA]</scope>
    <source>
        <strain evidence="6 7">G22</strain>
    </source>
</reference>
<dbReference type="Pfam" id="PF00389">
    <property type="entry name" value="2-Hacid_dh"/>
    <property type="match status" value="1"/>
</dbReference>
<evidence type="ECO:0000313" key="7">
    <source>
        <dbReference type="Proteomes" id="UP000017840"/>
    </source>
</evidence>
<dbReference type="InterPro" id="IPR006140">
    <property type="entry name" value="D-isomer_DH_NAD-bd"/>
</dbReference>
<evidence type="ECO:0000256" key="2">
    <source>
        <dbReference type="ARBA" id="ARBA00023027"/>
    </source>
</evidence>
<sequence length="324" mass="34998">MSDGTTVLLHHSVTGVFGDELGEELHSRLESSLPAEVAIETSNTPTRTERAIGDADAVLTIRDVSGLLDDAPDLRWVQTLNAGVDSYDLDRLDDRNVVVTNGSGVAARPIAEQVLGYAFVFERRIHRGIRQQERNGVWERYAGGELGGKTVGVVGVGAIGTEVAELATALDMEVVGTKRDPDTAPDVVDEVYPPEGLDRVLERADYLVLSCPLVESTRGLIGSRELMAMKSEAVLINVARGGVVDQPALETALQQGRIRGAALDVFEEEPLPADSVLWELSNVVVTPHMAGSTPRYAERIAALFADNYERFAAGKLDELENRVL</sequence>
<dbReference type="RefSeq" id="WP_023392864.1">
    <property type="nucleotide sequence ID" value="NZ_ASGZ01000002.1"/>
</dbReference>
<dbReference type="InterPro" id="IPR006139">
    <property type="entry name" value="D-isomer_2_OHA_DH_cat_dom"/>
</dbReference>
<dbReference type="EMBL" id="ASGZ01000002">
    <property type="protein sequence ID" value="ESP90160.1"/>
    <property type="molecule type" value="Genomic_DNA"/>
</dbReference>
<keyword evidence="7" id="KW-1185">Reference proteome</keyword>
<dbReference type="PANTHER" id="PTHR43333">
    <property type="entry name" value="2-HACID_DH_C DOMAIN-CONTAINING PROTEIN"/>
    <property type="match status" value="1"/>
</dbReference>
<proteinExistence type="inferred from homology"/>
<dbReference type="InterPro" id="IPR029752">
    <property type="entry name" value="D-isomer_DH_CS1"/>
</dbReference>
<evidence type="ECO:0000256" key="3">
    <source>
        <dbReference type="RuleBase" id="RU003719"/>
    </source>
</evidence>
<comment type="similarity">
    <text evidence="3">Belongs to the D-isomer specific 2-hydroxyacid dehydrogenase family.</text>
</comment>
<dbReference type="STRING" id="1324957.K933_01327"/>
<keyword evidence="2" id="KW-0520">NAD</keyword>
<dbReference type="Pfam" id="PF02826">
    <property type="entry name" value="2-Hacid_dh_C"/>
    <property type="match status" value="1"/>
</dbReference>
<dbReference type="SUPFAM" id="SSF51735">
    <property type="entry name" value="NAD(P)-binding Rossmann-fold domains"/>
    <property type="match status" value="1"/>
</dbReference>
<dbReference type="PATRIC" id="fig|1324957.4.peg.278"/>
<evidence type="ECO:0000256" key="1">
    <source>
        <dbReference type="ARBA" id="ARBA00023002"/>
    </source>
</evidence>
<dbReference type="GO" id="GO:0016616">
    <property type="term" value="F:oxidoreductase activity, acting on the CH-OH group of donors, NAD or NADP as acceptor"/>
    <property type="evidence" value="ECO:0007669"/>
    <property type="project" value="InterPro"/>
</dbReference>
<dbReference type="Proteomes" id="UP000017840">
    <property type="component" value="Unassembled WGS sequence"/>
</dbReference>
<dbReference type="AlphaFoldDB" id="V4HHC1"/>
<organism evidence="6 7">
    <name type="scientific">Candidatus Halobonum tyrrellensis G22</name>
    <dbReference type="NCBI Taxonomy" id="1324957"/>
    <lineage>
        <taxon>Archaea</taxon>
        <taxon>Methanobacteriati</taxon>
        <taxon>Methanobacteriota</taxon>
        <taxon>Stenosarchaea group</taxon>
        <taxon>Halobacteria</taxon>
        <taxon>Halobacteriales</taxon>
        <taxon>Haloferacaceae</taxon>
        <taxon>Candidatus Halobonum</taxon>
    </lineage>
</organism>
<dbReference type="SUPFAM" id="SSF52283">
    <property type="entry name" value="Formate/glycerate dehydrogenase catalytic domain-like"/>
    <property type="match status" value="1"/>
</dbReference>
<accession>V4HHC1</accession>
<dbReference type="GO" id="GO:0051287">
    <property type="term" value="F:NAD binding"/>
    <property type="evidence" value="ECO:0007669"/>
    <property type="project" value="InterPro"/>
</dbReference>
<dbReference type="CDD" id="cd05300">
    <property type="entry name" value="2-Hacid_dh_1"/>
    <property type="match status" value="1"/>
</dbReference>
<protein>
    <submittedName>
        <fullName evidence="6">Phosphoglycerate dehydrogenase</fullName>
    </submittedName>
</protein>
<evidence type="ECO:0000259" key="5">
    <source>
        <dbReference type="Pfam" id="PF02826"/>
    </source>
</evidence>
<dbReference type="eggNOG" id="arCOG01757">
    <property type="taxonomic scope" value="Archaea"/>
</dbReference>
<feature type="domain" description="D-isomer specific 2-hydroxyacid dehydrogenase NAD-binding" evidence="5">
    <location>
        <begin position="117"/>
        <end position="290"/>
    </location>
</feature>
<dbReference type="PANTHER" id="PTHR43333:SF1">
    <property type="entry name" value="D-ISOMER SPECIFIC 2-HYDROXYACID DEHYDROGENASE NAD-BINDING DOMAIN-CONTAINING PROTEIN"/>
    <property type="match status" value="1"/>
</dbReference>
<dbReference type="InterPro" id="IPR036291">
    <property type="entry name" value="NAD(P)-bd_dom_sf"/>
</dbReference>
<comment type="caution">
    <text evidence="6">The sequence shown here is derived from an EMBL/GenBank/DDBJ whole genome shotgun (WGS) entry which is preliminary data.</text>
</comment>
<gene>
    <name evidence="6" type="ORF">K933_01327</name>
</gene>
<dbReference type="OrthoDB" id="168224at2157"/>
<evidence type="ECO:0000259" key="4">
    <source>
        <dbReference type="Pfam" id="PF00389"/>
    </source>
</evidence>
<keyword evidence="1 3" id="KW-0560">Oxidoreductase</keyword>
<evidence type="ECO:0000313" key="6">
    <source>
        <dbReference type="EMBL" id="ESP90160.1"/>
    </source>
</evidence>
<dbReference type="Gene3D" id="3.40.50.720">
    <property type="entry name" value="NAD(P)-binding Rossmann-like Domain"/>
    <property type="match status" value="2"/>
</dbReference>
<feature type="domain" description="D-isomer specific 2-hydroxyacid dehydrogenase catalytic" evidence="4">
    <location>
        <begin position="34"/>
        <end position="315"/>
    </location>
</feature>
<name>V4HHC1_9EURY</name>
<dbReference type="PROSITE" id="PS00065">
    <property type="entry name" value="D_2_HYDROXYACID_DH_1"/>
    <property type="match status" value="1"/>
</dbReference>